<gene>
    <name evidence="1" type="ORF">J1N35_018745</name>
</gene>
<protein>
    <submittedName>
        <fullName evidence="1">Uncharacterized protein</fullName>
    </submittedName>
</protein>
<reference evidence="1 2" key="1">
    <citation type="journal article" date="2021" name="Plant Biotechnol. J.">
        <title>Multi-omics assisted identification of the key and species-specific regulatory components of drought-tolerant mechanisms in Gossypium stocksii.</title>
        <authorList>
            <person name="Yu D."/>
            <person name="Ke L."/>
            <person name="Zhang D."/>
            <person name="Wu Y."/>
            <person name="Sun Y."/>
            <person name="Mei J."/>
            <person name="Sun J."/>
            <person name="Sun Y."/>
        </authorList>
    </citation>
    <scope>NUCLEOTIDE SEQUENCE [LARGE SCALE GENOMIC DNA]</scope>
    <source>
        <strain evidence="2">cv. E1</strain>
        <tissue evidence="1">Leaf</tissue>
    </source>
</reference>
<evidence type="ECO:0000313" key="2">
    <source>
        <dbReference type="Proteomes" id="UP000828251"/>
    </source>
</evidence>
<proteinExistence type="predicted"/>
<name>A0A9D3VRS8_9ROSI</name>
<dbReference type="Proteomes" id="UP000828251">
    <property type="component" value="Unassembled WGS sequence"/>
</dbReference>
<comment type="caution">
    <text evidence="1">The sequence shown here is derived from an EMBL/GenBank/DDBJ whole genome shotgun (WGS) entry which is preliminary data.</text>
</comment>
<dbReference type="EMBL" id="JAIQCV010000006">
    <property type="protein sequence ID" value="KAH1091488.1"/>
    <property type="molecule type" value="Genomic_DNA"/>
</dbReference>
<organism evidence="1 2">
    <name type="scientific">Gossypium stocksii</name>
    <dbReference type="NCBI Taxonomy" id="47602"/>
    <lineage>
        <taxon>Eukaryota</taxon>
        <taxon>Viridiplantae</taxon>
        <taxon>Streptophyta</taxon>
        <taxon>Embryophyta</taxon>
        <taxon>Tracheophyta</taxon>
        <taxon>Spermatophyta</taxon>
        <taxon>Magnoliopsida</taxon>
        <taxon>eudicotyledons</taxon>
        <taxon>Gunneridae</taxon>
        <taxon>Pentapetalae</taxon>
        <taxon>rosids</taxon>
        <taxon>malvids</taxon>
        <taxon>Malvales</taxon>
        <taxon>Malvaceae</taxon>
        <taxon>Malvoideae</taxon>
        <taxon>Gossypium</taxon>
    </lineage>
</organism>
<dbReference type="AlphaFoldDB" id="A0A9D3VRS8"/>
<sequence>MATTHTQGMPCDELSGADNFLNLENNNLDAHLKNFKRKPIIQEWGFVFPMGGGSNVWEIMHAHKWENFGKHPSELACIPIVQEFYASLKEYDAKRPLGEPWLCYEVPIYMYDIKRTNLKFCLNISLEEVIDYLTEGKGEWQRDLATNLLIFFHPSRMIPLAKR</sequence>
<accession>A0A9D3VRS8</accession>
<keyword evidence="2" id="KW-1185">Reference proteome</keyword>
<evidence type="ECO:0000313" key="1">
    <source>
        <dbReference type="EMBL" id="KAH1091488.1"/>
    </source>
</evidence>